<evidence type="ECO:0000256" key="10">
    <source>
        <dbReference type="SAM" id="MobiDB-lite"/>
    </source>
</evidence>
<dbReference type="InterPro" id="IPR027417">
    <property type="entry name" value="P-loop_NTPase"/>
</dbReference>
<protein>
    <recommendedName>
        <fullName evidence="9">Signal recognition particle receptor FtsY</fullName>
        <shortName evidence="9">SRP receptor</shortName>
        <ecNumber evidence="9">3.6.5.4</ecNumber>
    </recommendedName>
</protein>
<dbReference type="Pfam" id="PF00448">
    <property type="entry name" value="SRP54"/>
    <property type="match status" value="1"/>
</dbReference>
<dbReference type="EMBL" id="JAFREM010000011">
    <property type="protein sequence ID" value="MBO1305847.1"/>
    <property type="molecule type" value="Genomic_DNA"/>
</dbReference>
<dbReference type="RefSeq" id="WP_207672774.1">
    <property type="nucleotide sequence ID" value="NZ_JAFREM010000011.1"/>
</dbReference>
<evidence type="ECO:0000256" key="5">
    <source>
        <dbReference type="ARBA" id="ARBA00023134"/>
    </source>
</evidence>
<comment type="similarity">
    <text evidence="9">Belongs to the GTP-binding SRP family. FtsY subfamily.</text>
</comment>
<evidence type="ECO:0000256" key="9">
    <source>
        <dbReference type="HAMAP-Rule" id="MF_00920"/>
    </source>
</evidence>
<feature type="region of interest" description="Disordered" evidence="10">
    <location>
        <begin position="1"/>
        <end position="109"/>
    </location>
</feature>
<name>A0ABS3L895_9ENTE</name>
<keyword evidence="13" id="KW-1185">Reference proteome</keyword>
<evidence type="ECO:0000256" key="1">
    <source>
        <dbReference type="ARBA" id="ARBA00022475"/>
    </source>
</evidence>
<dbReference type="SUPFAM" id="SSF47364">
    <property type="entry name" value="Domain of the SRP/SRP receptor G-proteins"/>
    <property type="match status" value="1"/>
</dbReference>
<evidence type="ECO:0000256" key="6">
    <source>
        <dbReference type="ARBA" id="ARBA00023136"/>
    </source>
</evidence>
<keyword evidence="3 9" id="KW-0547">Nucleotide-binding</keyword>
<keyword evidence="5 9" id="KW-0342">GTP-binding</keyword>
<keyword evidence="1 9" id="KW-1003">Cell membrane</keyword>
<keyword evidence="7 9" id="KW-0675">Receptor</keyword>
<keyword evidence="4 9" id="KW-0378">Hydrolase</keyword>
<feature type="domain" description="SRP54-type proteins GTP-binding" evidence="11">
    <location>
        <begin position="412"/>
        <end position="425"/>
    </location>
</feature>
<dbReference type="Gene3D" id="1.20.120.140">
    <property type="entry name" value="Signal recognition particle SRP54, nucleotide-binding domain"/>
    <property type="match status" value="1"/>
</dbReference>
<dbReference type="SUPFAM" id="SSF52540">
    <property type="entry name" value="P-loop containing nucleoside triphosphate hydrolases"/>
    <property type="match status" value="1"/>
</dbReference>
<evidence type="ECO:0000256" key="3">
    <source>
        <dbReference type="ARBA" id="ARBA00022741"/>
    </source>
</evidence>
<feature type="compositionally biased region" description="Acidic residues" evidence="10">
    <location>
        <begin position="20"/>
        <end position="36"/>
    </location>
</feature>
<evidence type="ECO:0000256" key="8">
    <source>
        <dbReference type="ARBA" id="ARBA00048027"/>
    </source>
</evidence>
<evidence type="ECO:0000259" key="11">
    <source>
        <dbReference type="PROSITE" id="PS00300"/>
    </source>
</evidence>
<sequence>MGLFDRIKNAFMSEKKEEQETPESTEPQETEAEDSDPSAVEEQTTVEPEETSESADQATSEEPADSAEPAEAEEETLVIEEVPEETAAEEPVQSVEPVQLEEVQPEEILPEAKLEAPEATEEIMEELAAPTETSAQEKYDKGLEKTRKSFGDRMNELFARFRRVDEEFFEELEETLIGADVGFDTAIKLTESLRQEVKLKNAKKQSQIQNVIIEKLVDIYEAEGVDENNQLNLQPDGLSIILFVGVNGTGKTTSIGKLANQYKNEGKRVLLAAADTFRAGAIDQLVVWGQRSGVEVVRGNAGGDPAAVVYDAVARAKNENYDILLIDTAGRLQNKVNLMNELQKIRRVIQREYPTAPHEVLLVVDATTGQNALSQARQFKETTDITGLVLTKLDGTAKGGIVLAIRNELHLPVKLVGLGEKIDDLAVFDPNDFALGLFKGLLKEE</sequence>
<keyword evidence="6 9" id="KW-0472">Membrane</keyword>
<dbReference type="NCBIfam" id="TIGR00064">
    <property type="entry name" value="ftsY"/>
    <property type="match status" value="1"/>
</dbReference>
<dbReference type="InterPro" id="IPR042101">
    <property type="entry name" value="SRP54_N_sf"/>
</dbReference>
<dbReference type="InterPro" id="IPR000897">
    <property type="entry name" value="SRP54_GTPase_dom"/>
</dbReference>
<keyword evidence="2 9" id="KW-0963">Cytoplasm</keyword>
<reference evidence="12 13" key="1">
    <citation type="submission" date="2021-03" db="EMBL/GenBank/DDBJ databases">
        <title>Enterococcal diversity collection.</title>
        <authorList>
            <person name="Gilmore M.S."/>
            <person name="Schwartzman J."/>
            <person name="Van Tyne D."/>
            <person name="Martin M."/>
            <person name="Earl A.M."/>
            <person name="Manson A.L."/>
            <person name="Straub T."/>
            <person name="Salamzade R."/>
            <person name="Saavedra J."/>
            <person name="Lebreton F."/>
            <person name="Prichula J."/>
            <person name="Schaufler K."/>
            <person name="Gaca A."/>
            <person name="Sgardioli B."/>
            <person name="Wagenaar J."/>
            <person name="Strong T."/>
        </authorList>
    </citation>
    <scope>NUCLEOTIDE SEQUENCE [LARGE SCALE GENOMIC DNA]</scope>
    <source>
        <strain evidence="12 13">669A</strain>
    </source>
</reference>
<feature type="binding site" evidence="9">
    <location>
        <begin position="327"/>
        <end position="331"/>
    </location>
    <ligand>
        <name>GTP</name>
        <dbReference type="ChEBI" id="CHEBI:37565"/>
    </ligand>
</feature>
<feature type="compositionally biased region" description="Basic and acidic residues" evidence="10">
    <location>
        <begin position="1"/>
        <end position="19"/>
    </location>
</feature>
<dbReference type="SMART" id="SM00382">
    <property type="entry name" value="AAA"/>
    <property type="match status" value="1"/>
</dbReference>
<feature type="binding site" evidence="9">
    <location>
        <begin position="391"/>
        <end position="394"/>
    </location>
    <ligand>
        <name>GTP</name>
        <dbReference type="ChEBI" id="CHEBI:37565"/>
    </ligand>
</feature>
<dbReference type="InterPro" id="IPR004390">
    <property type="entry name" value="SR_rcpt_FtsY"/>
</dbReference>
<dbReference type="EC" id="3.6.5.4" evidence="9"/>
<dbReference type="PANTHER" id="PTHR43134:SF1">
    <property type="entry name" value="SIGNAL RECOGNITION PARTICLE RECEPTOR SUBUNIT ALPHA"/>
    <property type="match status" value="1"/>
</dbReference>
<dbReference type="InterPro" id="IPR036225">
    <property type="entry name" value="SRP/SRP_N"/>
</dbReference>
<gene>
    <name evidence="9 12" type="primary">ftsY</name>
    <name evidence="12" type="ORF">JZO70_06735</name>
</gene>
<dbReference type="Proteomes" id="UP000664601">
    <property type="component" value="Unassembled WGS sequence"/>
</dbReference>
<dbReference type="InterPro" id="IPR003593">
    <property type="entry name" value="AAA+_ATPase"/>
</dbReference>
<dbReference type="PROSITE" id="PS00300">
    <property type="entry name" value="SRP54"/>
    <property type="match status" value="1"/>
</dbReference>
<dbReference type="Gene3D" id="3.40.50.300">
    <property type="entry name" value="P-loop containing nucleotide triphosphate hydrolases"/>
    <property type="match status" value="1"/>
</dbReference>
<feature type="binding site" evidence="9">
    <location>
        <begin position="245"/>
        <end position="252"/>
    </location>
    <ligand>
        <name>GTP</name>
        <dbReference type="ChEBI" id="CHEBI:37565"/>
    </ligand>
</feature>
<comment type="caution">
    <text evidence="12">The sequence shown here is derived from an EMBL/GenBank/DDBJ whole genome shotgun (WGS) entry which is preliminary data.</text>
</comment>
<evidence type="ECO:0000313" key="12">
    <source>
        <dbReference type="EMBL" id="MBO1305847.1"/>
    </source>
</evidence>
<comment type="subunit">
    <text evidence="9">Part of the signal recognition particle protein translocation system, which is composed of SRP and FtsY.</text>
</comment>
<dbReference type="InterPro" id="IPR013822">
    <property type="entry name" value="Signal_recog_particl_SRP54_hlx"/>
</dbReference>
<proteinExistence type="inferred from homology"/>
<dbReference type="HAMAP" id="MF_00920">
    <property type="entry name" value="FtsY"/>
    <property type="match status" value="1"/>
</dbReference>
<dbReference type="SMART" id="SM00962">
    <property type="entry name" value="SRP54"/>
    <property type="match status" value="1"/>
</dbReference>
<comment type="subcellular location">
    <subcellularLocation>
        <location evidence="9">Cell membrane</location>
        <topology evidence="9">Peripheral membrane protein</topology>
        <orientation evidence="9">Cytoplasmic side</orientation>
    </subcellularLocation>
    <subcellularLocation>
        <location evidence="9">Cytoplasm</location>
    </subcellularLocation>
</comment>
<dbReference type="PANTHER" id="PTHR43134">
    <property type="entry name" value="SIGNAL RECOGNITION PARTICLE RECEPTOR SUBUNIT ALPHA"/>
    <property type="match status" value="1"/>
</dbReference>
<feature type="compositionally biased region" description="Acidic residues" evidence="10">
    <location>
        <begin position="62"/>
        <end position="88"/>
    </location>
</feature>
<evidence type="ECO:0000256" key="2">
    <source>
        <dbReference type="ARBA" id="ARBA00022490"/>
    </source>
</evidence>
<evidence type="ECO:0000256" key="7">
    <source>
        <dbReference type="ARBA" id="ARBA00023170"/>
    </source>
</evidence>
<comment type="catalytic activity">
    <reaction evidence="8 9">
        <text>GTP + H2O = GDP + phosphate + H(+)</text>
        <dbReference type="Rhea" id="RHEA:19669"/>
        <dbReference type="ChEBI" id="CHEBI:15377"/>
        <dbReference type="ChEBI" id="CHEBI:15378"/>
        <dbReference type="ChEBI" id="CHEBI:37565"/>
        <dbReference type="ChEBI" id="CHEBI:43474"/>
        <dbReference type="ChEBI" id="CHEBI:58189"/>
        <dbReference type="EC" id="3.6.5.4"/>
    </reaction>
</comment>
<comment type="function">
    <text evidence="9">Involved in targeting and insertion of nascent membrane proteins into the cytoplasmic membrane. Acts as a receptor for the complex formed by the signal recognition particle (SRP) and the ribosome-nascent chain (RNC).</text>
</comment>
<dbReference type="SMART" id="SM00963">
    <property type="entry name" value="SRP54_N"/>
    <property type="match status" value="1"/>
</dbReference>
<evidence type="ECO:0000313" key="13">
    <source>
        <dbReference type="Proteomes" id="UP000664601"/>
    </source>
</evidence>
<accession>A0ABS3L895</accession>
<feature type="compositionally biased region" description="Low complexity" evidence="10">
    <location>
        <begin position="89"/>
        <end position="102"/>
    </location>
</feature>
<dbReference type="CDD" id="cd17874">
    <property type="entry name" value="FtsY"/>
    <property type="match status" value="1"/>
</dbReference>
<organism evidence="12 13">
    <name type="scientific">Candidatus Enterococcus moelleringii</name>
    <dbReference type="NCBI Taxonomy" id="2815325"/>
    <lineage>
        <taxon>Bacteria</taxon>
        <taxon>Bacillati</taxon>
        <taxon>Bacillota</taxon>
        <taxon>Bacilli</taxon>
        <taxon>Lactobacillales</taxon>
        <taxon>Enterococcaceae</taxon>
        <taxon>Enterococcus</taxon>
    </lineage>
</organism>
<dbReference type="Pfam" id="PF02881">
    <property type="entry name" value="SRP54_N"/>
    <property type="match status" value="1"/>
</dbReference>
<evidence type="ECO:0000256" key="4">
    <source>
        <dbReference type="ARBA" id="ARBA00022801"/>
    </source>
</evidence>